<reference evidence="3 4" key="1">
    <citation type="submission" date="2019-02" db="EMBL/GenBank/DDBJ databases">
        <authorList>
            <person name="Li S.-H."/>
        </authorList>
    </citation>
    <scope>NUCLEOTIDE SEQUENCE [LARGE SCALE GENOMIC DNA]</scope>
    <source>
        <strain evidence="3 4">IMCC14385</strain>
    </source>
</reference>
<sequence>MLNLIIGMGVMVICLFVQALLVVLSIGFYARHRDPESGPSFFSTLGVISGVMLVLVMGNFIQIAIWAALFIQLDEFTDFYTAFYHSAVNFATLGYGDIVMSEEHRILGPLQSVNGVLMVGVSTAVMMSSLQDALRRIRESREGVEG</sequence>
<dbReference type="Gene3D" id="1.10.287.70">
    <property type="match status" value="1"/>
</dbReference>
<keyword evidence="4" id="KW-1185">Reference proteome</keyword>
<dbReference type="RefSeq" id="WP_152661377.1">
    <property type="nucleotide sequence ID" value="NZ_CP036422.1"/>
</dbReference>
<organism evidence="3 4">
    <name type="scientific">Halioglobus maricola</name>
    <dbReference type="NCBI Taxonomy" id="2601894"/>
    <lineage>
        <taxon>Bacteria</taxon>
        <taxon>Pseudomonadati</taxon>
        <taxon>Pseudomonadota</taxon>
        <taxon>Gammaproteobacteria</taxon>
        <taxon>Cellvibrionales</taxon>
        <taxon>Halieaceae</taxon>
        <taxon>Halioglobus</taxon>
    </lineage>
</organism>
<dbReference type="Pfam" id="PF07885">
    <property type="entry name" value="Ion_trans_2"/>
    <property type="match status" value="1"/>
</dbReference>
<dbReference type="OrthoDB" id="9813518at2"/>
<dbReference type="GO" id="GO:0034220">
    <property type="term" value="P:monoatomic ion transmembrane transport"/>
    <property type="evidence" value="ECO:0007669"/>
    <property type="project" value="UniProtKB-KW"/>
</dbReference>
<protein>
    <submittedName>
        <fullName evidence="3">Potassium channel protein</fullName>
    </submittedName>
</protein>
<name>A0A5P9NHJ7_9GAMM</name>
<dbReference type="Proteomes" id="UP000326287">
    <property type="component" value="Chromosome"/>
</dbReference>
<keyword evidence="3" id="KW-0406">Ion transport</keyword>
<dbReference type="AlphaFoldDB" id="A0A5P9NHJ7"/>
<dbReference type="InterPro" id="IPR013099">
    <property type="entry name" value="K_chnl_dom"/>
</dbReference>
<keyword evidence="1" id="KW-0812">Transmembrane</keyword>
<feature type="transmembrane region" description="Helical" evidence="1">
    <location>
        <begin position="41"/>
        <end position="71"/>
    </location>
</feature>
<evidence type="ECO:0000259" key="2">
    <source>
        <dbReference type="Pfam" id="PF07885"/>
    </source>
</evidence>
<dbReference type="EMBL" id="CP036422">
    <property type="protein sequence ID" value="QFU75271.1"/>
    <property type="molecule type" value="Genomic_DNA"/>
</dbReference>
<keyword evidence="3" id="KW-0813">Transport</keyword>
<proteinExistence type="predicted"/>
<dbReference type="KEGG" id="halc:EY643_06185"/>
<dbReference type="SUPFAM" id="SSF81324">
    <property type="entry name" value="Voltage-gated potassium channels"/>
    <property type="match status" value="1"/>
</dbReference>
<feature type="domain" description="Potassium channel" evidence="2">
    <location>
        <begin position="63"/>
        <end position="130"/>
    </location>
</feature>
<keyword evidence="1" id="KW-1133">Transmembrane helix</keyword>
<keyword evidence="3" id="KW-0407">Ion channel</keyword>
<evidence type="ECO:0000313" key="4">
    <source>
        <dbReference type="Proteomes" id="UP000326287"/>
    </source>
</evidence>
<accession>A0A5P9NHJ7</accession>
<keyword evidence="1" id="KW-0472">Membrane</keyword>
<evidence type="ECO:0000256" key="1">
    <source>
        <dbReference type="SAM" id="Phobius"/>
    </source>
</evidence>
<gene>
    <name evidence="3" type="ORF">EY643_06185</name>
</gene>
<feature type="transmembrane region" description="Helical" evidence="1">
    <location>
        <begin position="6"/>
        <end position="29"/>
    </location>
</feature>
<evidence type="ECO:0000313" key="3">
    <source>
        <dbReference type="EMBL" id="QFU75271.1"/>
    </source>
</evidence>